<dbReference type="Gene3D" id="3.40.50.1000">
    <property type="entry name" value="HAD superfamily/HAD-like"/>
    <property type="match status" value="1"/>
</dbReference>
<proteinExistence type="predicted"/>
<sequence length="84" mass="9346">MQLSSYFTSITISSEVGSAKPDSLIFKTALAKHNCLPEQAWHIGDSLREDYQGANALKIKAFLLERDKLKIQVKNQLPNLNSLG</sequence>
<gene>
    <name evidence="5" type="ORF">H1P_790029</name>
</gene>
<evidence type="ECO:0000256" key="3">
    <source>
        <dbReference type="ARBA" id="ARBA00022801"/>
    </source>
</evidence>
<dbReference type="InterPro" id="IPR041492">
    <property type="entry name" value="HAD_2"/>
</dbReference>
<name>A0A563W455_9CYAN</name>
<keyword evidence="2" id="KW-0479">Metal-binding</keyword>
<comment type="cofactor">
    <cofactor evidence="1">
        <name>Mg(2+)</name>
        <dbReference type="ChEBI" id="CHEBI:18420"/>
    </cofactor>
</comment>
<reference evidence="5 6" key="1">
    <citation type="submission" date="2019-01" db="EMBL/GenBank/DDBJ databases">
        <authorList>
            <person name="Brito A."/>
        </authorList>
    </citation>
    <scope>NUCLEOTIDE SEQUENCE [LARGE SCALE GENOMIC DNA]</scope>
    <source>
        <strain evidence="5">1</strain>
    </source>
</reference>
<keyword evidence="6" id="KW-1185">Reference proteome</keyword>
<dbReference type="GO" id="GO:0044281">
    <property type="term" value="P:small molecule metabolic process"/>
    <property type="evidence" value="ECO:0007669"/>
    <property type="project" value="UniProtKB-ARBA"/>
</dbReference>
<dbReference type="EMBL" id="CAACVJ010000686">
    <property type="protein sequence ID" value="VEP18445.1"/>
    <property type="molecule type" value="Genomic_DNA"/>
</dbReference>
<dbReference type="InterPro" id="IPR036412">
    <property type="entry name" value="HAD-like_sf"/>
</dbReference>
<protein>
    <submittedName>
        <fullName evidence="5">REG-2-like, HAD superfamily (Subfamily IA) hydrolase</fullName>
    </submittedName>
</protein>
<dbReference type="Proteomes" id="UP000320055">
    <property type="component" value="Unassembled WGS sequence"/>
</dbReference>
<accession>A0A563W455</accession>
<dbReference type="SUPFAM" id="SSF56784">
    <property type="entry name" value="HAD-like"/>
    <property type="match status" value="1"/>
</dbReference>
<keyword evidence="3 5" id="KW-0378">Hydrolase</keyword>
<dbReference type="GO" id="GO:0046872">
    <property type="term" value="F:metal ion binding"/>
    <property type="evidence" value="ECO:0007669"/>
    <property type="project" value="UniProtKB-KW"/>
</dbReference>
<evidence type="ECO:0000256" key="2">
    <source>
        <dbReference type="ARBA" id="ARBA00022723"/>
    </source>
</evidence>
<dbReference type="PANTHER" id="PTHR46470">
    <property type="entry name" value="N-ACYLNEURAMINATE-9-PHOSPHATASE"/>
    <property type="match status" value="1"/>
</dbReference>
<dbReference type="GO" id="GO:0016791">
    <property type="term" value="F:phosphatase activity"/>
    <property type="evidence" value="ECO:0007669"/>
    <property type="project" value="TreeGrafter"/>
</dbReference>
<dbReference type="InterPro" id="IPR051400">
    <property type="entry name" value="HAD-like_hydrolase"/>
</dbReference>
<dbReference type="NCBIfam" id="TIGR01549">
    <property type="entry name" value="HAD-SF-IA-v1"/>
    <property type="match status" value="1"/>
</dbReference>
<evidence type="ECO:0000313" key="6">
    <source>
        <dbReference type="Proteomes" id="UP000320055"/>
    </source>
</evidence>
<dbReference type="PANTHER" id="PTHR46470:SF2">
    <property type="entry name" value="GLYCERALDEHYDE 3-PHOSPHATE PHOSPHATASE"/>
    <property type="match status" value="1"/>
</dbReference>
<organism evidence="5 6">
    <name type="scientific">Hyella patelloides LEGE 07179</name>
    <dbReference type="NCBI Taxonomy" id="945734"/>
    <lineage>
        <taxon>Bacteria</taxon>
        <taxon>Bacillati</taxon>
        <taxon>Cyanobacteriota</taxon>
        <taxon>Cyanophyceae</taxon>
        <taxon>Pleurocapsales</taxon>
        <taxon>Hyellaceae</taxon>
        <taxon>Hyella</taxon>
    </lineage>
</organism>
<dbReference type="InterPro" id="IPR023214">
    <property type="entry name" value="HAD_sf"/>
</dbReference>
<evidence type="ECO:0000256" key="4">
    <source>
        <dbReference type="ARBA" id="ARBA00022842"/>
    </source>
</evidence>
<dbReference type="Pfam" id="PF13419">
    <property type="entry name" value="HAD_2"/>
    <property type="match status" value="1"/>
</dbReference>
<evidence type="ECO:0000313" key="5">
    <source>
        <dbReference type="EMBL" id="VEP18445.1"/>
    </source>
</evidence>
<keyword evidence="4" id="KW-0460">Magnesium</keyword>
<dbReference type="AlphaFoldDB" id="A0A563W455"/>
<dbReference type="InterPro" id="IPR006439">
    <property type="entry name" value="HAD-SF_hydro_IA"/>
</dbReference>
<evidence type="ECO:0000256" key="1">
    <source>
        <dbReference type="ARBA" id="ARBA00001946"/>
    </source>
</evidence>